<dbReference type="RefSeq" id="WP_053430643.1">
    <property type="nucleotide sequence ID" value="NZ_CP040441.1"/>
</dbReference>
<sequence>MNKLRSESVSNILSIILKISIVLASVALINTALFDAAPEVYEYLFRFDQAVILLLTFLYYILLVLYLIWVYKVHVDFNNLFLDYPITPGKAVGFYFIPIFNFYWLFNIPMKISNKLKHEPVTADDGKRFSAMWPFAMGLYFFNSFIDNYISRTHPLDISNELWLVSDLVFLTLMILSFLLLKAVTNSLQQLKASKEDLEQQPEEEPSLKA</sequence>
<keyword evidence="1" id="KW-0812">Transmembrane</keyword>
<evidence type="ECO:0000256" key="1">
    <source>
        <dbReference type="SAM" id="Phobius"/>
    </source>
</evidence>
<dbReference type="AlphaFoldDB" id="A0A0M0KI65"/>
<keyword evidence="1" id="KW-1133">Transmembrane helix</keyword>
<gene>
    <name evidence="2" type="ORF">AMD02_05080</name>
</gene>
<feature type="transmembrane region" description="Helical" evidence="1">
    <location>
        <begin position="131"/>
        <end position="150"/>
    </location>
</feature>
<accession>A0A0M0KI65</accession>
<name>A0A0M0KI65_ALKHA</name>
<feature type="transmembrane region" description="Helical" evidence="1">
    <location>
        <begin position="162"/>
        <end position="181"/>
    </location>
</feature>
<evidence type="ECO:0000313" key="2">
    <source>
        <dbReference type="EMBL" id="KOO38302.1"/>
    </source>
</evidence>
<proteinExistence type="predicted"/>
<dbReference type="PATRIC" id="fig|136160.3.peg.1297"/>
<feature type="transmembrane region" description="Helical" evidence="1">
    <location>
        <begin position="12"/>
        <end position="38"/>
    </location>
</feature>
<feature type="transmembrane region" description="Helical" evidence="1">
    <location>
        <begin position="91"/>
        <end position="110"/>
    </location>
</feature>
<keyword evidence="1" id="KW-0472">Membrane</keyword>
<protein>
    <submittedName>
        <fullName evidence="2">Uncharacterized protein</fullName>
    </submittedName>
</protein>
<organism evidence="2">
    <name type="scientific">Halalkalibacterium halodurans</name>
    <name type="common">Bacillus halodurans</name>
    <dbReference type="NCBI Taxonomy" id="86665"/>
    <lineage>
        <taxon>Bacteria</taxon>
        <taxon>Bacillati</taxon>
        <taxon>Bacillota</taxon>
        <taxon>Bacilli</taxon>
        <taxon>Bacillales</taxon>
        <taxon>Bacillaceae</taxon>
        <taxon>Halalkalibacterium (ex Joshi et al. 2022)</taxon>
    </lineage>
</organism>
<feature type="transmembrane region" description="Helical" evidence="1">
    <location>
        <begin position="50"/>
        <end position="71"/>
    </location>
</feature>
<comment type="caution">
    <text evidence="2">The sequence shown here is derived from an EMBL/GenBank/DDBJ whole genome shotgun (WGS) entry which is preliminary data.</text>
</comment>
<dbReference type="EMBL" id="LILD01000001">
    <property type="protein sequence ID" value="KOO38302.1"/>
    <property type="molecule type" value="Genomic_DNA"/>
</dbReference>
<dbReference type="GeneID" id="87598455"/>
<reference evidence="2" key="1">
    <citation type="submission" date="2015-08" db="EMBL/GenBank/DDBJ databases">
        <title>Complete DNA Sequence of Pseudomonas syringae pv. actinidiae, the Causal Agent of Kiwifruit Canker Disease.</title>
        <authorList>
            <person name="Rikkerink E.H.A."/>
            <person name="Fineran P.C."/>
        </authorList>
    </citation>
    <scope>NUCLEOTIDE SEQUENCE</scope>
    <source>
        <strain evidence="2">DSM 13666</strain>
    </source>
</reference>